<dbReference type="KEGG" id="pif:PITG_17116"/>
<keyword evidence="1" id="KW-0560">Oxidoreductase</keyword>
<dbReference type="HOGENOM" id="CLU_1859187_0_0_1"/>
<dbReference type="SUPFAM" id="SSF51735">
    <property type="entry name" value="NAD(P)-binding Rossmann-fold domains"/>
    <property type="match status" value="1"/>
</dbReference>
<evidence type="ECO:0000256" key="1">
    <source>
        <dbReference type="ARBA" id="ARBA00023002"/>
    </source>
</evidence>
<dbReference type="GeneID" id="9466602"/>
<dbReference type="OrthoDB" id="47007at2759"/>
<organism evidence="2 3">
    <name type="scientific">Phytophthora infestans (strain T30-4)</name>
    <name type="common">Potato late blight agent</name>
    <dbReference type="NCBI Taxonomy" id="403677"/>
    <lineage>
        <taxon>Eukaryota</taxon>
        <taxon>Sar</taxon>
        <taxon>Stramenopiles</taxon>
        <taxon>Oomycota</taxon>
        <taxon>Peronosporomycetes</taxon>
        <taxon>Peronosporales</taxon>
        <taxon>Peronosporaceae</taxon>
        <taxon>Phytophthora</taxon>
    </lineage>
</organism>
<dbReference type="GO" id="GO:0016491">
    <property type="term" value="F:oxidoreductase activity"/>
    <property type="evidence" value="ECO:0007669"/>
    <property type="project" value="UniProtKB-KW"/>
</dbReference>
<sequence length="138" mass="15996">MQSARRRLYARLKRNWNLTRHLGISAAGFERPSSVPAFADTFRAKFDRLDFAHPTHTPDGLEMQFAVNHLGHFYLTHLLFDLLKSGNEVSRIVNVSSLSHRWVKMNLRTLARSKTNKKLYAKEYGTSKLANMLFTFEL</sequence>
<gene>
    <name evidence="2" type="ORF">PITG_17116</name>
</gene>
<dbReference type="InParanoid" id="D0NV26"/>
<name>D0NV26_PHYIT</name>
<dbReference type="EMBL" id="DS028167">
    <property type="protein sequence ID" value="EEY66498.1"/>
    <property type="molecule type" value="Genomic_DNA"/>
</dbReference>
<dbReference type="PANTHER" id="PTHR43157:SF31">
    <property type="entry name" value="PHOSPHATIDYLINOSITOL-GLYCAN BIOSYNTHESIS CLASS F PROTEIN"/>
    <property type="match status" value="1"/>
</dbReference>
<dbReference type="InterPro" id="IPR036291">
    <property type="entry name" value="NAD(P)-bd_dom_sf"/>
</dbReference>
<dbReference type="eggNOG" id="KOG1208">
    <property type="taxonomic scope" value="Eukaryota"/>
</dbReference>
<proteinExistence type="predicted"/>
<dbReference type="Gene3D" id="3.40.50.720">
    <property type="entry name" value="NAD(P)-binding Rossmann-like Domain"/>
    <property type="match status" value="1"/>
</dbReference>
<dbReference type="Proteomes" id="UP000006643">
    <property type="component" value="Unassembled WGS sequence"/>
</dbReference>
<evidence type="ECO:0000313" key="3">
    <source>
        <dbReference type="Proteomes" id="UP000006643"/>
    </source>
</evidence>
<dbReference type="AlphaFoldDB" id="D0NV26"/>
<dbReference type="RefSeq" id="XP_002897017.1">
    <property type="nucleotide sequence ID" value="XM_002896971.1"/>
</dbReference>
<dbReference type="VEuPathDB" id="FungiDB:PITG_17116"/>
<dbReference type="PANTHER" id="PTHR43157">
    <property type="entry name" value="PHOSPHATIDYLINOSITOL-GLYCAN BIOSYNTHESIS CLASS F PROTEIN-RELATED"/>
    <property type="match status" value="1"/>
</dbReference>
<dbReference type="STRING" id="403677.D0NV26"/>
<evidence type="ECO:0000313" key="2">
    <source>
        <dbReference type="EMBL" id="EEY66498.1"/>
    </source>
</evidence>
<reference evidence="3" key="1">
    <citation type="journal article" date="2009" name="Nature">
        <title>Genome sequence and analysis of the Irish potato famine pathogen Phytophthora infestans.</title>
        <authorList>
            <consortium name="The Broad Institute Genome Sequencing Platform"/>
            <person name="Haas B.J."/>
            <person name="Kamoun S."/>
            <person name="Zody M.C."/>
            <person name="Jiang R.H."/>
            <person name="Handsaker R.E."/>
            <person name="Cano L.M."/>
            <person name="Grabherr M."/>
            <person name="Kodira C.D."/>
            <person name="Raffaele S."/>
            <person name="Torto-Alalibo T."/>
            <person name="Bozkurt T.O."/>
            <person name="Ah-Fong A.M."/>
            <person name="Alvarado L."/>
            <person name="Anderson V.L."/>
            <person name="Armstrong M.R."/>
            <person name="Avrova A."/>
            <person name="Baxter L."/>
            <person name="Beynon J."/>
            <person name="Boevink P.C."/>
            <person name="Bollmann S.R."/>
            <person name="Bos J.I."/>
            <person name="Bulone V."/>
            <person name="Cai G."/>
            <person name="Cakir C."/>
            <person name="Carrington J.C."/>
            <person name="Chawner M."/>
            <person name="Conti L."/>
            <person name="Costanzo S."/>
            <person name="Ewan R."/>
            <person name="Fahlgren N."/>
            <person name="Fischbach M.A."/>
            <person name="Fugelstad J."/>
            <person name="Gilroy E.M."/>
            <person name="Gnerre S."/>
            <person name="Green P.J."/>
            <person name="Grenville-Briggs L.J."/>
            <person name="Griffith J."/>
            <person name="Grunwald N.J."/>
            <person name="Horn K."/>
            <person name="Horner N.R."/>
            <person name="Hu C.H."/>
            <person name="Huitema E."/>
            <person name="Jeong D.H."/>
            <person name="Jones A.M."/>
            <person name="Jones J.D."/>
            <person name="Jones R.W."/>
            <person name="Karlsson E.K."/>
            <person name="Kunjeti S.G."/>
            <person name="Lamour K."/>
            <person name="Liu Z."/>
            <person name="Ma L."/>
            <person name="Maclean D."/>
            <person name="Chibucos M.C."/>
            <person name="McDonald H."/>
            <person name="McWalters J."/>
            <person name="Meijer H.J."/>
            <person name="Morgan W."/>
            <person name="Morris P.F."/>
            <person name="Munro C.A."/>
            <person name="O'Neill K."/>
            <person name="Ospina-Giraldo M."/>
            <person name="Pinzon A."/>
            <person name="Pritchard L."/>
            <person name="Ramsahoye B."/>
            <person name="Ren Q."/>
            <person name="Restrepo S."/>
            <person name="Roy S."/>
            <person name="Sadanandom A."/>
            <person name="Savidor A."/>
            <person name="Schornack S."/>
            <person name="Schwartz D.C."/>
            <person name="Schumann U.D."/>
            <person name="Schwessinger B."/>
            <person name="Seyer L."/>
            <person name="Sharpe T."/>
            <person name="Silvar C."/>
            <person name="Song J."/>
            <person name="Studholme D.J."/>
            <person name="Sykes S."/>
            <person name="Thines M."/>
            <person name="van de Vondervoort P.J."/>
            <person name="Phuntumart V."/>
            <person name="Wawra S."/>
            <person name="Weide R."/>
            <person name="Win J."/>
            <person name="Young C."/>
            <person name="Zhou S."/>
            <person name="Fry W."/>
            <person name="Meyers B.C."/>
            <person name="van West P."/>
            <person name="Ristaino J."/>
            <person name="Govers F."/>
            <person name="Birch P.R."/>
            <person name="Whisson S.C."/>
            <person name="Judelson H.S."/>
            <person name="Nusbaum C."/>
        </authorList>
    </citation>
    <scope>NUCLEOTIDE SEQUENCE [LARGE SCALE GENOMIC DNA]</scope>
    <source>
        <strain evidence="3">T30-4</strain>
    </source>
</reference>
<protein>
    <submittedName>
        <fullName evidence="2">Uncharacterized protein</fullName>
    </submittedName>
</protein>
<accession>D0NV26</accession>
<keyword evidence="3" id="KW-1185">Reference proteome</keyword>